<dbReference type="EMBL" id="BARU01033953">
    <property type="protein sequence ID" value="GAH73333.1"/>
    <property type="molecule type" value="Genomic_DNA"/>
</dbReference>
<dbReference type="AlphaFoldDB" id="X1JU49"/>
<evidence type="ECO:0000259" key="1">
    <source>
        <dbReference type="Pfam" id="PF16363"/>
    </source>
</evidence>
<proteinExistence type="predicted"/>
<feature type="domain" description="NAD(P)-binding" evidence="1">
    <location>
        <begin position="6"/>
        <end position="101"/>
    </location>
</feature>
<dbReference type="SUPFAM" id="SSF51735">
    <property type="entry name" value="NAD(P)-binding Rossmann-fold domains"/>
    <property type="match status" value="1"/>
</dbReference>
<evidence type="ECO:0000313" key="2">
    <source>
        <dbReference type="EMBL" id="GAH73333.1"/>
    </source>
</evidence>
<organism evidence="2">
    <name type="scientific">marine sediment metagenome</name>
    <dbReference type="NCBI Taxonomy" id="412755"/>
    <lineage>
        <taxon>unclassified sequences</taxon>
        <taxon>metagenomes</taxon>
        <taxon>ecological metagenomes</taxon>
    </lineage>
</organism>
<accession>X1JU49</accession>
<protein>
    <recommendedName>
        <fullName evidence="1">NAD(P)-binding domain-containing protein</fullName>
    </recommendedName>
</protein>
<gene>
    <name evidence="2" type="ORF">S03H2_53350</name>
</gene>
<dbReference type="InterPro" id="IPR016040">
    <property type="entry name" value="NAD(P)-bd_dom"/>
</dbReference>
<dbReference type="Gene3D" id="3.40.50.720">
    <property type="entry name" value="NAD(P)-binding Rossmann-like Domain"/>
    <property type="match status" value="1"/>
</dbReference>
<dbReference type="Pfam" id="PF16363">
    <property type="entry name" value="GDP_Man_Dehyd"/>
    <property type="match status" value="1"/>
</dbReference>
<name>X1JU49_9ZZZZ</name>
<feature type="non-terminal residue" evidence="2">
    <location>
        <position position="101"/>
    </location>
</feature>
<sequence>MARYFLTGVAGFIAARVAEILLDAGHLVVGVDNLNDAYDVRMKDYRLGKLIDRQGFRFSKLDIANREDLENLFKHELEEDGSPQFNAVINLAARAGVRQSV</sequence>
<dbReference type="InterPro" id="IPR036291">
    <property type="entry name" value="NAD(P)-bd_dom_sf"/>
</dbReference>
<reference evidence="2" key="1">
    <citation type="journal article" date="2014" name="Front. Microbiol.">
        <title>High frequency of phylogenetically diverse reductive dehalogenase-homologous genes in deep subseafloor sedimentary metagenomes.</title>
        <authorList>
            <person name="Kawai M."/>
            <person name="Futagami T."/>
            <person name="Toyoda A."/>
            <person name="Takaki Y."/>
            <person name="Nishi S."/>
            <person name="Hori S."/>
            <person name="Arai W."/>
            <person name="Tsubouchi T."/>
            <person name="Morono Y."/>
            <person name="Uchiyama I."/>
            <person name="Ito T."/>
            <person name="Fujiyama A."/>
            <person name="Inagaki F."/>
            <person name="Takami H."/>
        </authorList>
    </citation>
    <scope>NUCLEOTIDE SEQUENCE</scope>
    <source>
        <strain evidence="2">Expedition CK06-06</strain>
    </source>
</reference>
<comment type="caution">
    <text evidence="2">The sequence shown here is derived from an EMBL/GenBank/DDBJ whole genome shotgun (WGS) entry which is preliminary data.</text>
</comment>